<organism evidence="1 2">
    <name type="scientific">Crateriforma conspicua</name>
    <dbReference type="NCBI Taxonomy" id="2527996"/>
    <lineage>
        <taxon>Bacteria</taxon>
        <taxon>Pseudomonadati</taxon>
        <taxon>Planctomycetota</taxon>
        <taxon>Planctomycetia</taxon>
        <taxon>Planctomycetales</taxon>
        <taxon>Planctomycetaceae</taxon>
        <taxon>Crateriforma</taxon>
    </lineage>
</organism>
<dbReference type="Proteomes" id="UP000317238">
    <property type="component" value="Unassembled WGS sequence"/>
</dbReference>
<proteinExistence type="predicted"/>
<dbReference type="OrthoDB" id="268299at2"/>
<accession>A0A5C5XS28</accession>
<protein>
    <submittedName>
        <fullName evidence="1">Uncharacterized protein</fullName>
    </submittedName>
</protein>
<keyword evidence="2" id="KW-1185">Reference proteome</keyword>
<reference evidence="1 2" key="1">
    <citation type="submission" date="2019-02" db="EMBL/GenBank/DDBJ databases">
        <title>Deep-cultivation of Planctomycetes and their phenomic and genomic characterization uncovers novel biology.</title>
        <authorList>
            <person name="Wiegand S."/>
            <person name="Jogler M."/>
            <person name="Boedeker C."/>
            <person name="Pinto D."/>
            <person name="Vollmers J."/>
            <person name="Rivas-Marin E."/>
            <person name="Kohn T."/>
            <person name="Peeters S.H."/>
            <person name="Heuer A."/>
            <person name="Rast P."/>
            <person name="Oberbeckmann S."/>
            <person name="Bunk B."/>
            <person name="Jeske O."/>
            <person name="Meyerdierks A."/>
            <person name="Storesund J.E."/>
            <person name="Kallscheuer N."/>
            <person name="Luecker S."/>
            <person name="Lage O.M."/>
            <person name="Pohl T."/>
            <person name="Merkel B.J."/>
            <person name="Hornburger P."/>
            <person name="Mueller R.-W."/>
            <person name="Bruemmer F."/>
            <person name="Labrenz M."/>
            <person name="Spormann A.M."/>
            <person name="Op Den Camp H."/>
            <person name="Overmann J."/>
            <person name="Amann R."/>
            <person name="Jetten M.S.M."/>
            <person name="Mascher T."/>
            <person name="Medema M.H."/>
            <person name="Devos D.P."/>
            <person name="Kaster A.-K."/>
            <person name="Ovreas L."/>
            <person name="Rohde M."/>
            <person name="Galperin M.Y."/>
            <person name="Jogler C."/>
        </authorList>
    </citation>
    <scope>NUCLEOTIDE SEQUENCE [LARGE SCALE GENOMIC DNA]</scope>
    <source>
        <strain evidence="1 2">Pan14r</strain>
    </source>
</reference>
<dbReference type="AlphaFoldDB" id="A0A5C5XS28"/>
<evidence type="ECO:0000313" key="2">
    <source>
        <dbReference type="Proteomes" id="UP000317238"/>
    </source>
</evidence>
<evidence type="ECO:0000313" key="1">
    <source>
        <dbReference type="EMBL" id="TWT65660.1"/>
    </source>
</evidence>
<comment type="caution">
    <text evidence="1">The sequence shown here is derived from an EMBL/GenBank/DDBJ whole genome shotgun (WGS) entry which is preliminary data.</text>
</comment>
<dbReference type="EMBL" id="SJPL01000002">
    <property type="protein sequence ID" value="TWT65660.1"/>
    <property type="molecule type" value="Genomic_DNA"/>
</dbReference>
<gene>
    <name evidence="1" type="ORF">Pan14r_52080</name>
</gene>
<dbReference type="RefSeq" id="WP_146440930.1">
    <property type="nucleotide sequence ID" value="NZ_SJPL01000002.1"/>
</dbReference>
<name>A0A5C5XS28_9PLAN</name>
<sequence>MIYGINPGDRLSLSYPLHTDIRHIEASGFRRRHIEVRRIRDLVQQPLLPMEFLRRPLVARSRWLISGIDCETSHWRNFYLGSSEEFAAPRALRIAIVCPYTERIEHFVSDQYDQTGADYRELARQLGRMADEEIAPQLRIVPADMRRLA</sequence>